<organism evidence="1 2">
    <name type="scientific">Vermiconidia calcicola</name>
    <dbReference type="NCBI Taxonomy" id="1690605"/>
    <lineage>
        <taxon>Eukaryota</taxon>
        <taxon>Fungi</taxon>
        <taxon>Dikarya</taxon>
        <taxon>Ascomycota</taxon>
        <taxon>Pezizomycotina</taxon>
        <taxon>Dothideomycetes</taxon>
        <taxon>Dothideomycetidae</taxon>
        <taxon>Mycosphaerellales</taxon>
        <taxon>Extremaceae</taxon>
        <taxon>Vermiconidia</taxon>
    </lineage>
</organism>
<sequence>MYTCDLYIISAVLYDRVDDLYAPRPQLYIMTRRAAVAKYILYEHDNIEQWPPESVTKLDPQSDAHRQLCLRMRRCGAIEGEPHTLDFDERYDQWIENFHRHDGHIFAWPEKTEGGTEPVWVHKWDSRADPFLDRFADCDTLSAYCAALQEAGAKYYPDVRLCPETKAANLISAT</sequence>
<dbReference type="Proteomes" id="UP001281147">
    <property type="component" value="Unassembled WGS sequence"/>
</dbReference>
<dbReference type="EMBL" id="JAUTXU010000111">
    <property type="protein sequence ID" value="KAK3707346.1"/>
    <property type="molecule type" value="Genomic_DNA"/>
</dbReference>
<keyword evidence="2" id="KW-1185">Reference proteome</keyword>
<accession>A0ACC3N0N8</accession>
<gene>
    <name evidence="1" type="ORF">LTR37_012190</name>
</gene>
<protein>
    <submittedName>
        <fullName evidence="1">Uncharacterized protein</fullName>
    </submittedName>
</protein>
<evidence type="ECO:0000313" key="1">
    <source>
        <dbReference type="EMBL" id="KAK3707346.1"/>
    </source>
</evidence>
<evidence type="ECO:0000313" key="2">
    <source>
        <dbReference type="Proteomes" id="UP001281147"/>
    </source>
</evidence>
<name>A0ACC3N0N8_9PEZI</name>
<reference evidence="1" key="1">
    <citation type="submission" date="2023-07" db="EMBL/GenBank/DDBJ databases">
        <title>Black Yeasts Isolated from many extreme environments.</title>
        <authorList>
            <person name="Coleine C."/>
            <person name="Stajich J.E."/>
            <person name="Selbmann L."/>
        </authorList>
    </citation>
    <scope>NUCLEOTIDE SEQUENCE</scope>
    <source>
        <strain evidence="1">CCFEE 5714</strain>
    </source>
</reference>
<comment type="caution">
    <text evidence="1">The sequence shown here is derived from an EMBL/GenBank/DDBJ whole genome shotgun (WGS) entry which is preliminary data.</text>
</comment>
<proteinExistence type="predicted"/>